<proteinExistence type="predicted"/>
<accession>A0A839PP25</accession>
<dbReference type="RefSeq" id="WP_184508955.1">
    <property type="nucleotide sequence ID" value="NZ_JACHVT010000002.1"/>
</dbReference>
<dbReference type="AlphaFoldDB" id="A0A839PP25"/>
<keyword evidence="1" id="KW-0472">Membrane</keyword>
<dbReference type="InterPro" id="IPR009100">
    <property type="entry name" value="AcylCoA_DH/oxidase_NM_dom_sf"/>
</dbReference>
<dbReference type="InterPro" id="IPR046373">
    <property type="entry name" value="Acyl-CoA_Oxase/DH_mid-dom_sf"/>
</dbReference>
<evidence type="ECO:0000256" key="1">
    <source>
        <dbReference type="SAM" id="Phobius"/>
    </source>
</evidence>
<dbReference type="EMBL" id="JACHVT010000002">
    <property type="protein sequence ID" value="MBB2986038.1"/>
    <property type="molecule type" value="Genomic_DNA"/>
</dbReference>
<dbReference type="Gene3D" id="2.40.110.10">
    <property type="entry name" value="Butyryl-CoA Dehydrogenase, subunit A, domain 2"/>
    <property type="match status" value="1"/>
</dbReference>
<evidence type="ECO:0000313" key="3">
    <source>
        <dbReference type="Proteomes" id="UP000590811"/>
    </source>
</evidence>
<dbReference type="InterPro" id="IPR036250">
    <property type="entry name" value="AcylCo_DH-like_C"/>
</dbReference>
<dbReference type="SUPFAM" id="SSF56645">
    <property type="entry name" value="Acyl-CoA dehydrogenase NM domain-like"/>
    <property type="match status" value="1"/>
</dbReference>
<feature type="transmembrane region" description="Helical" evidence="1">
    <location>
        <begin position="225"/>
        <end position="244"/>
    </location>
</feature>
<name>A0A839PP25_9MICO</name>
<protein>
    <recommendedName>
        <fullName evidence="4">Alkylation response protein AidB-like acyl-CoA dehydrogenase</fullName>
    </recommendedName>
</protein>
<dbReference type="Proteomes" id="UP000590811">
    <property type="component" value="Unassembled WGS sequence"/>
</dbReference>
<comment type="caution">
    <text evidence="2">The sequence shown here is derived from an EMBL/GenBank/DDBJ whole genome shotgun (WGS) entry which is preliminary data.</text>
</comment>
<evidence type="ECO:0008006" key="4">
    <source>
        <dbReference type="Google" id="ProtNLM"/>
    </source>
</evidence>
<reference evidence="2 3" key="1">
    <citation type="submission" date="2020-08" db="EMBL/GenBank/DDBJ databases">
        <title>Genomic Encyclopedia of Type Strains, Phase IV (KMG-V): Genome sequencing to study the core and pangenomes of soil and plant-associated prokaryotes.</title>
        <authorList>
            <person name="Whitman W."/>
        </authorList>
    </citation>
    <scope>NUCLEOTIDE SEQUENCE [LARGE SCALE GENOMIC DNA]</scope>
    <source>
        <strain evidence="2 3">B3ACCR2</strain>
    </source>
</reference>
<gene>
    <name evidence="2" type="ORF">FHW14_001187</name>
</gene>
<organism evidence="2 3">
    <name type="scientific">Terracoccus luteus</name>
    <dbReference type="NCBI Taxonomy" id="53356"/>
    <lineage>
        <taxon>Bacteria</taxon>
        <taxon>Bacillati</taxon>
        <taxon>Actinomycetota</taxon>
        <taxon>Actinomycetes</taxon>
        <taxon>Micrococcales</taxon>
        <taxon>Intrasporangiaceae</taxon>
        <taxon>Terracoccus</taxon>
    </lineage>
</organism>
<dbReference type="SUPFAM" id="SSF47203">
    <property type="entry name" value="Acyl-CoA dehydrogenase C-terminal domain-like"/>
    <property type="match status" value="1"/>
</dbReference>
<sequence>MPSPRPVLLAPASAGAVTGVPDLGSVAKAATAAAGDVDAALWLARDLAAALPLPGSGATRALWEALASLGAADLTVARVVEPHLDALAVLAQAEADGLLPDGALDAVGVDDGATWGVYAAEGPGARLEAHPDRDASGHEVALLTGRKPWCSLAGRVSHALVTAWCGPDERRLYAVDLRHPGVTVATDVAWAARGLTAVTSGPVDLVDVPAVPVGPPGWYLHRPGFAWGGIGVAAIWFGGAVGVARRLAAQADRREPDQLALAHLGAVDGALHAARAALAEAAAFVDAAADVTTTGVDPAVLALRTRQVVARAAETVLEHVAHALGPAPLTLEDEHARRVADLQVYVRQEHAERDQATLGRLLLQHGDAPTDGPAPW</sequence>
<keyword evidence="1" id="KW-1133">Transmembrane helix</keyword>
<evidence type="ECO:0000313" key="2">
    <source>
        <dbReference type="EMBL" id="MBB2986038.1"/>
    </source>
</evidence>
<dbReference type="GO" id="GO:0016627">
    <property type="term" value="F:oxidoreductase activity, acting on the CH-CH group of donors"/>
    <property type="evidence" value="ECO:0007669"/>
    <property type="project" value="InterPro"/>
</dbReference>
<keyword evidence="1" id="KW-0812">Transmembrane</keyword>